<accession>A0A7W6ILC6</accession>
<dbReference type="AlphaFoldDB" id="A0A7W6ILC6"/>
<keyword evidence="7" id="KW-0564">Palmitate</keyword>
<keyword evidence="5" id="KW-0574">Periplasm</keyword>
<protein>
    <submittedName>
        <fullName evidence="10">Putative aldouronate transport system substrate-binding protein</fullName>
    </submittedName>
</protein>
<name>A0A7W6ILC6_9HYPH</name>
<evidence type="ECO:0000256" key="6">
    <source>
        <dbReference type="ARBA" id="ARBA00023136"/>
    </source>
</evidence>
<evidence type="ECO:0000256" key="9">
    <source>
        <dbReference type="SAM" id="SignalP"/>
    </source>
</evidence>
<dbReference type="Gene3D" id="3.40.190.10">
    <property type="entry name" value="Periplasmic binding protein-like II"/>
    <property type="match status" value="2"/>
</dbReference>
<comment type="similarity">
    <text evidence="2">Belongs to the bacterial solute-binding protein 1 family.</text>
</comment>
<dbReference type="SUPFAM" id="SSF53850">
    <property type="entry name" value="Periplasmic binding protein-like II"/>
    <property type="match status" value="1"/>
</dbReference>
<reference evidence="10 11" key="1">
    <citation type="submission" date="2020-08" db="EMBL/GenBank/DDBJ databases">
        <title>Genomic Encyclopedia of Type Strains, Phase IV (KMG-IV): sequencing the most valuable type-strain genomes for metagenomic binning, comparative biology and taxonomic classification.</title>
        <authorList>
            <person name="Goeker M."/>
        </authorList>
    </citation>
    <scope>NUCLEOTIDE SEQUENCE [LARGE SCALE GENOMIC DNA]</scope>
    <source>
        <strain evidence="10 11">DSM 23447</strain>
    </source>
</reference>
<organism evidence="10 11">
    <name type="scientific">Devosia subaequoris</name>
    <dbReference type="NCBI Taxonomy" id="395930"/>
    <lineage>
        <taxon>Bacteria</taxon>
        <taxon>Pseudomonadati</taxon>
        <taxon>Pseudomonadota</taxon>
        <taxon>Alphaproteobacteria</taxon>
        <taxon>Hyphomicrobiales</taxon>
        <taxon>Devosiaceae</taxon>
        <taxon>Devosia</taxon>
    </lineage>
</organism>
<evidence type="ECO:0000256" key="1">
    <source>
        <dbReference type="ARBA" id="ARBA00004418"/>
    </source>
</evidence>
<evidence type="ECO:0000313" key="11">
    <source>
        <dbReference type="Proteomes" id="UP000547011"/>
    </source>
</evidence>
<evidence type="ECO:0000256" key="4">
    <source>
        <dbReference type="ARBA" id="ARBA00022729"/>
    </source>
</evidence>
<dbReference type="GO" id="GO:0042597">
    <property type="term" value="C:periplasmic space"/>
    <property type="evidence" value="ECO:0007669"/>
    <property type="project" value="UniProtKB-SubCell"/>
</dbReference>
<dbReference type="EMBL" id="JACIEW010000002">
    <property type="protein sequence ID" value="MBB4051738.1"/>
    <property type="molecule type" value="Genomic_DNA"/>
</dbReference>
<dbReference type="InterPro" id="IPR006059">
    <property type="entry name" value="SBP"/>
</dbReference>
<keyword evidence="8" id="KW-0449">Lipoprotein</keyword>
<dbReference type="PANTHER" id="PTHR43649">
    <property type="entry name" value="ARABINOSE-BINDING PROTEIN-RELATED"/>
    <property type="match status" value="1"/>
</dbReference>
<comment type="subcellular location">
    <subcellularLocation>
        <location evidence="1">Periplasm</location>
    </subcellularLocation>
</comment>
<dbReference type="Proteomes" id="UP000547011">
    <property type="component" value="Unassembled WGS sequence"/>
</dbReference>
<feature type="signal peptide" evidence="9">
    <location>
        <begin position="1"/>
        <end position="24"/>
    </location>
</feature>
<keyword evidence="6" id="KW-0472">Membrane</keyword>
<keyword evidence="3" id="KW-1003">Cell membrane</keyword>
<keyword evidence="11" id="KW-1185">Reference proteome</keyword>
<sequence>MLRTLLLATTAVAMLGAAAAPALSQTVVRLVSKDLLTTNSDDMKEIEAIEAGLKAQGHDIDIQTVDLPGGTAAYVEALGIMLLSGDIPDIIYFQGGDQKMAEQDILEDLSPWIEGSAHIKDALWPHNVERLANYPYLLYIYPPRAPQPVIRQDWLDQLGMEPPTTVEEYEALFRAIHDADLDGDGTPGNTLGLTGFGTTAELDSVFNQAFGVTGTWMKNAEGQWVNSRITDAEKAKIGFYADLAAKGLYDKEYVTNTYDVKEDKFYTGKAGVIFGSSPEVIDIYGGKMRQAHPGEDITLTVLPAPSGPGGQGLAAVDVAKEARGFAISALSENKEAAFAVLDFMASKEGQDIDRMGFEGTQYTKDASGAVTFTDQISTWYARFFNAANWAPPTPLLSPTAQTALDNIKADFTADNTFVWPAEFAADVDATEQVYRAWVAKFITGEASIDQWGDFVAEYNAAGGERMAEYARTVLGE</sequence>
<keyword evidence="4 9" id="KW-0732">Signal</keyword>
<evidence type="ECO:0000256" key="8">
    <source>
        <dbReference type="ARBA" id="ARBA00023288"/>
    </source>
</evidence>
<evidence type="ECO:0000256" key="5">
    <source>
        <dbReference type="ARBA" id="ARBA00022764"/>
    </source>
</evidence>
<dbReference type="PANTHER" id="PTHR43649:SF33">
    <property type="entry name" value="POLYGALACTURONAN_RHAMNOGALACTURONAN-BINDING PROTEIN YTCQ"/>
    <property type="match status" value="1"/>
</dbReference>
<proteinExistence type="inferred from homology"/>
<gene>
    <name evidence="10" type="ORF">GGR20_001374</name>
</gene>
<comment type="caution">
    <text evidence="10">The sequence shown here is derived from an EMBL/GenBank/DDBJ whole genome shotgun (WGS) entry which is preliminary data.</text>
</comment>
<feature type="chain" id="PRO_5031400429" evidence="9">
    <location>
        <begin position="25"/>
        <end position="476"/>
    </location>
</feature>
<evidence type="ECO:0000256" key="2">
    <source>
        <dbReference type="ARBA" id="ARBA00008520"/>
    </source>
</evidence>
<evidence type="ECO:0000256" key="3">
    <source>
        <dbReference type="ARBA" id="ARBA00022475"/>
    </source>
</evidence>
<evidence type="ECO:0000313" key="10">
    <source>
        <dbReference type="EMBL" id="MBB4051738.1"/>
    </source>
</evidence>
<dbReference type="Pfam" id="PF01547">
    <property type="entry name" value="SBP_bac_1"/>
    <property type="match status" value="1"/>
</dbReference>
<dbReference type="RefSeq" id="WP_246349461.1">
    <property type="nucleotide sequence ID" value="NZ_JACIEW010000002.1"/>
</dbReference>
<evidence type="ECO:0000256" key="7">
    <source>
        <dbReference type="ARBA" id="ARBA00023139"/>
    </source>
</evidence>
<dbReference type="InterPro" id="IPR050490">
    <property type="entry name" value="Bact_solute-bd_prot1"/>
</dbReference>